<gene>
    <name evidence="2" type="ORF">GCM10020369_19510</name>
</gene>
<reference evidence="3" key="1">
    <citation type="journal article" date="2019" name="Int. J. Syst. Evol. Microbiol.">
        <title>The Global Catalogue of Microorganisms (GCM) 10K type strain sequencing project: providing services to taxonomists for standard genome sequencing and annotation.</title>
        <authorList>
            <consortium name="The Broad Institute Genomics Platform"/>
            <consortium name="The Broad Institute Genome Sequencing Center for Infectious Disease"/>
            <person name="Wu L."/>
            <person name="Ma J."/>
        </authorList>
    </citation>
    <scope>NUCLEOTIDE SEQUENCE [LARGE SCALE GENOMIC DNA]</scope>
    <source>
        <strain evidence="3">JCM 9458</strain>
    </source>
</reference>
<name>A0ABP6SU05_9ACTN</name>
<dbReference type="Pfam" id="PF24096">
    <property type="entry name" value="DUF7379"/>
    <property type="match status" value="1"/>
</dbReference>
<dbReference type="RefSeq" id="WP_345727690.1">
    <property type="nucleotide sequence ID" value="NZ_BAAAYN010000012.1"/>
</dbReference>
<evidence type="ECO:0000313" key="2">
    <source>
        <dbReference type="EMBL" id="GAA3385551.1"/>
    </source>
</evidence>
<evidence type="ECO:0000313" key="3">
    <source>
        <dbReference type="Proteomes" id="UP001501676"/>
    </source>
</evidence>
<proteinExistence type="predicted"/>
<dbReference type="EMBL" id="BAAAYN010000012">
    <property type="protein sequence ID" value="GAA3385551.1"/>
    <property type="molecule type" value="Genomic_DNA"/>
</dbReference>
<feature type="domain" description="DUF7379" evidence="1">
    <location>
        <begin position="251"/>
        <end position="430"/>
    </location>
</feature>
<dbReference type="SUPFAM" id="SSF53474">
    <property type="entry name" value="alpha/beta-Hydrolases"/>
    <property type="match status" value="1"/>
</dbReference>
<evidence type="ECO:0000259" key="1">
    <source>
        <dbReference type="Pfam" id="PF24096"/>
    </source>
</evidence>
<protein>
    <recommendedName>
        <fullName evidence="1">DUF7379 domain-containing protein</fullName>
    </recommendedName>
</protein>
<dbReference type="InterPro" id="IPR029058">
    <property type="entry name" value="AB_hydrolase_fold"/>
</dbReference>
<sequence>MPELERDNEVELAYGVRLRSSGVSATVGDVRQAPTATRPVRGVVADELLGDSGDAVARLLPVVEAAGMRTVLAVPLDDVQVPPTPFGGVRALTGEENYVELSVPGPDPDEGQVVLEVDEVGLVRWHIDVEAAATAVAIADNGTALAARGVAPVRAGIEQTFRIPIVQLDQGGVGGQQRGFLGFGVRKVLHLIRFPIEAAAAAVGKAVVGWWEDRRRPHALSLVTPESLGDVPPPDGVSAARLAELADKPFLVLVHGTFSTIRSGFAGLNRSGGGQPDLAELVARYEGRVLGFDHQTLHVDPTTNADWFLRRLPTDRPVTLDLLTHSRGGLVGRRIADPALAAAAGVPTPDVRRLIHVGTPNGGTVLASPKRWTTLIDVFTNLFSMLPEEVATPTAEAVIELVKQVATGVFNGLAGLTAMDPGNPAVTAANAQVFGGGASGAAGAVRAITSDFTPAAEDLRLRALNAIVDPFFGTGNDLVVPTQGVFEAGDYRVTDPFVVQSPSAVVHTAFFSDVRVRAKLGEWLPGAV</sequence>
<dbReference type="Proteomes" id="UP001501676">
    <property type="component" value="Unassembled WGS sequence"/>
</dbReference>
<comment type="caution">
    <text evidence="2">The sequence shown here is derived from an EMBL/GenBank/DDBJ whole genome shotgun (WGS) entry which is preliminary data.</text>
</comment>
<dbReference type="Gene3D" id="3.40.50.1820">
    <property type="entry name" value="alpha/beta hydrolase"/>
    <property type="match status" value="1"/>
</dbReference>
<keyword evidence="3" id="KW-1185">Reference proteome</keyword>
<dbReference type="InterPro" id="IPR055803">
    <property type="entry name" value="DUF7379"/>
</dbReference>
<accession>A0ABP6SU05</accession>
<organism evidence="2 3">
    <name type="scientific">Cryptosporangium minutisporangium</name>
    <dbReference type="NCBI Taxonomy" id="113569"/>
    <lineage>
        <taxon>Bacteria</taxon>
        <taxon>Bacillati</taxon>
        <taxon>Actinomycetota</taxon>
        <taxon>Actinomycetes</taxon>
        <taxon>Cryptosporangiales</taxon>
        <taxon>Cryptosporangiaceae</taxon>
        <taxon>Cryptosporangium</taxon>
    </lineage>
</organism>